<feature type="compositionally biased region" description="Basic and acidic residues" evidence="1">
    <location>
        <begin position="991"/>
        <end position="1009"/>
    </location>
</feature>
<feature type="region of interest" description="Disordered" evidence="1">
    <location>
        <begin position="1553"/>
        <end position="1614"/>
    </location>
</feature>
<dbReference type="PANTHER" id="PTHR47327">
    <property type="entry name" value="FI18240P1-RELATED"/>
    <property type="match status" value="1"/>
</dbReference>
<name>B4GGH2_DROPE</name>
<dbReference type="HOGENOM" id="CLU_256595_0_0_1"/>
<keyword evidence="7" id="KW-1185">Reference proteome</keyword>
<feature type="region of interest" description="Disordered" evidence="1">
    <location>
        <begin position="518"/>
        <end position="803"/>
    </location>
</feature>
<dbReference type="PANTHER" id="PTHR47327:SF9">
    <property type="entry name" value="NO MECHANORECEPTOR POTENTIAL A, ISOFORM A"/>
    <property type="match status" value="1"/>
</dbReference>
<feature type="compositionally biased region" description="Gly residues" evidence="1">
    <location>
        <begin position="437"/>
        <end position="446"/>
    </location>
</feature>
<dbReference type="PROSITE" id="PS51034">
    <property type="entry name" value="ZP_2"/>
    <property type="match status" value="1"/>
</dbReference>
<dbReference type="eggNOG" id="ENOG502QVZW">
    <property type="taxonomic scope" value="Eukaryota"/>
</dbReference>
<organism evidence="7">
    <name type="scientific">Drosophila persimilis</name>
    <name type="common">Fruit fly</name>
    <dbReference type="NCBI Taxonomy" id="7234"/>
    <lineage>
        <taxon>Eukaryota</taxon>
        <taxon>Metazoa</taxon>
        <taxon>Ecdysozoa</taxon>
        <taxon>Arthropoda</taxon>
        <taxon>Hexapoda</taxon>
        <taxon>Insecta</taxon>
        <taxon>Pterygota</taxon>
        <taxon>Neoptera</taxon>
        <taxon>Endopterygota</taxon>
        <taxon>Diptera</taxon>
        <taxon>Brachycera</taxon>
        <taxon>Muscomorpha</taxon>
        <taxon>Ephydroidea</taxon>
        <taxon>Drosophilidae</taxon>
        <taxon>Drosophila</taxon>
        <taxon>Sophophora</taxon>
    </lineage>
</organism>
<feature type="region of interest" description="Disordered" evidence="1">
    <location>
        <begin position="990"/>
        <end position="1009"/>
    </location>
</feature>
<evidence type="ECO:0000313" key="6">
    <source>
        <dbReference type="EMBL" id="EDW35592.1"/>
    </source>
</evidence>
<feature type="compositionally biased region" description="Basic and acidic residues" evidence="1">
    <location>
        <begin position="533"/>
        <end position="546"/>
    </location>
</feature>
<dbReference type="Pfam" id="PF00024">
    <property type="entry name" value="PAN_1"/>
    <property type="match status" value="4"/>
</dbReference>
<feature type="transmembrane region" description="Helical" evidence="2">
    <location>
        <begin position="1427"/>
        <end position="1452"/>
    </location>
</feature>
<evidence type="ECO:0000313" key="7">
    <source>
        <dbReference type="Proteomes" id="UP000008744"/>
    </source>
</evidence>
<dbReference type="GO" id="GO:0007605">
    <property type="term" value="P:sensory perception of sound"/>
    <property type="evidence" value="ECO:0007669"/>
    <property type="project" value="EnsemblMetazoa"/>
</dbReference>
<feature type="domain" description="Apple" evidence="4">
    <location>
        <begin position="239"/>
        <end position="323"/>
    </location>
</feature>
<feature type="compositionally biased region" description="Basic and acidic residues" evidence="1">
    <location>
        <begin position="761"/>
        <end position="778"/>
    </location>
</feature>
<dbReference type="SMART" id="SM00241">
    <property type="entry name" value="ZP"/>
    <property type="match status" value="1"/>
</dbReference>
<dbReference type="GO" id="GO:0031012">
    <property type="term" value="C:extracellular matrix"/>
    <property type="evidence" value="ECO:0007669"/>
    <property type="project" value="EnsemblMetazoa"/>
</dbReference>
<keyword evidence="2" id="KW-1133">Transmembrane helix</keyword>
<evidence type="ECO:0000259" key="5">
    <source>
        <dbReference type="PROSITE" id="PS51034"/>
    </source>
</evidence>
<feature type="compositionally biased region" description="Low complexity" evidence="1">
    <location>
        <begin position="547"/>
        <end position="558"/>
    </location>
</feature>
<protein>
    <submittedName>
        <fullName evidence="6">GL17345</fullName>
    </submittedName>
</protein>
<evidence type="ECO:0000256" key="2">
    <source>
        <dbReference type="SAM" id="Phobius"/>
    </source>
</evidence>
<feature type="compositionally biased region" description="Basic and acidic residues" evidence="1">
    <location>
        <begin position="1377"/>
        <end position="1389"/>
    </location>
</feature>
<dbReference type="SUPFAM" id="SSF57414">
    <property type="entry name" value="Hairpin loop containing domain-like"/>
    <property type="match status" value="4"/>
</dbReference>
<sequence length="1614" mass="181357">MRPKLGLDTLLTTLLVSLSLTAIQGQTTCKNGLGRVLYERLPNQQLQGYDDDVVRDTAPPFRVLEKCQDLCLRDRTGTNNMVRTCTSFDFQPGSRITSFGGNSEYEESLCYLTSEQAGPEGIGSLMLVPNSVHFNEICLTSSRPERECPSRRYVFERHPRKKLKLPISDIKEITAANRSDCEDKCLNEFSFVCRSANFDSTMRSCTLSRFTRRTHPELMEDDPNSDYLENTCLNAERRCDGLAVFVKEENKRLGGPFEVDIFNNMTLEECQTMCLRAEKYFCRSVEFDDQSKQCILSEEDSISQKDDISISSSPTHHFYDLVCLDNQRANDYPDNSVTSHLFSSGRRPDTAFQRYRNSRLGGEFHSEITGRSLSECLDECLRQTSFQCRSAVYSDRFRTCRLSRYNQKDGMRIIYDADYDYYENLMLNVVGGGGADGDAGHSGSGGDGKRPGDQSGSNWRQPNKHDDRYGSAGSTAGGGGSHGVAVTGAGGSRLPAGEGIDYGRPYDRYPDFAANEYDRYPYGGAGAGVGVGGDRDRDRDRDRYPPDRYGQAGGSRYPSGGGDGMGYGRPYDRYPDDYDRYPTGASGDRDRDRDRDRERYPGDRERDRERYPGDRERDRDRDRFADRYPPPDRYADRYGDRRYPDRDRERDRDRLPFRPLPYPGINDNTLPSDLPHTRPYPTDDDAPFRPYGYGGSRYGDNRYDSRYPPRYPPPSRERDPIGGYTGRDAPDSIFPDRRYRPSSMDPARYPYVPDSRGPPGRYDDIVHSARRPEPESAKRYPPAPIAPTGSASKYASTPNRFPVGNDRYPMDIYKYGNRLGPSDLGRRPGLDRPPPFYDYDYEERYGDRYGPYDREYDGPPGRRPPVGGPYGRYDTPFNRPYGGGIGNGLDDRPIPLPGIGLSHPPTAYGGSGGHVGGVGVGIAAGPPRPPITRCEESDNFKQIAARHKMRRHFVRRTLVVPSLIQCERECIESRDFVCRSFNYRDTAASSYEDRDRDRESSNCELSDRDSRELDIHDPGTFDASNYDFYERSIGRSDGECMDVTQTCNEEGMEFTIRTPEGFLGRIYTYGFYDRCFFRGNGGTVNVLRISGPQGYPDCGTQRYGDTLTNIVVVQFSDNVQTSRDKRYNLTCIFRGPGEAVVSSGLHWSTVRNADFDLYHSIVPVVFYISGSPIPIEYLPAENTLSSKVRLSILYQGRPTTTIAVGDPLTFRLEAQDGYNHVTDIFATNVVARDPYSGRSIQLIDRFGCPVDPFVFPELDKLRDGDTLEARFNAFKIPESNFLVFEATVRSCREGCQPAYCPGPAGRQEPSFGRRRRSLNITDMAELEPVSEDGSGAQALALEGIKQLEDAASSEDVIIVNSTTVSATLGQSQLNETHTGEKSKENEEPEQVREMIEVFETREEIEKESYPRKLVAPVETVCMTPAEYHGLITAIILLMILLFSITLVAGLGYRRYWKSISKNRLVDRHSPIHSLGHSHSSIRTHERFTEIGHMPNMTGGGGGAGGGANQSASNRASNAFRTNMSMFGGSLHKTFATGNLARMCQLPVINPLRSTGQSSHQFEDPSEPIYTDPSLFERSRQVGLQTTPISRKPESNQASLRSLTMVDESEDNQEV</sequence>
<keyword evidence="2" id="KW-0472">Membrane</keyword>
<dbReference type="STRING" id="7234.B4GGH2"/>
<feature type="compositionally biased region" description="Basic and acidic residues" evidence="1">
    <location>
        <begin position="842"/>
        <end position="857"/>
    </location>
</feature>
<dbReference type="CDD" id="cd01099">
    <property type="entry name" value="PAN_AP_HGF"/>
    <property type="match status" value="4"/>
</dbReference>
<keyword evidence="2" id="KW-0812">Transmembrane</keyword>
<dbReference type="SMART" id="SM00473">
    <property type="entry name" value="PAN_AP"/>
    <property type="match status" value="4"/>
</dbReference>
<proteinExistence type="predicted"/>
<dbReference type="OMA" id="PPYYDYD"/>
<dbReference type="GO" id="GO:0048813">
    <property type="term" value="P:dendrite morphogenesis"/>
    <property type="evidence" value="ECO:0007669"/>
    <property type="project" value="EnsemblMetazoa"/>
</dbReference>
<feature type="chain" id="PRO_5002806834" evidence="3">
    <location>
        <begin position="26"/>
        <end position="1614"/>
    </location>
</feature>
<feature type="compositionally biased region" description="Basic and acidic residues" evidence="1">
    <location>
        <begin position="570"/>
        <end position="580"/>
    </location>
</feature>
<evidence type="ECO:0000259" key="4">
    <source>
        <dbReference type="PROSITE" id="PS50948"/>
    </source>
</evidence>
<reference evidence="6 7" key="1">
    <citation type="journal article" date="2007" name="Nature">
        <title>Evolution of genes and genomes on the Drosophila phylogeny.</title>
        <authorList>
            <consortium name="Drosophila 12 Genomes Consortium"/>
            <person name="Clark A.G."/>
            <person name="Eisen M.B."/>
            <person name="Smith D.R."/>
            <person name="Bergman C.M."/>
            <person name="Oliver B."/>
            <person name="Markow T.A."/>
            <person name="Kaufman T.C."/>
            <person name="Kellis M."/>
            <person name="Gelbart W."/>
            <person name="Iyer V.N."/>
            <person name="Pollard D.A."/>
            <person name="Sackton T.B."/>
            <person name="Larracuente A.M."/>
            <person name="Singh N.D."/>
            <person name="Abad J.P."/>
            <person name="Abt D.N."/>
            <person name="Adryan B."/>
            <person name="Aguade M."/>
            <person name="Akashi H."/>
            <person name="Anderson W.W."/>
            <person name="Aquadro C.F."/>
            <person name="Ardell D.H."/>
            <person name="Arguello R."/>
            <person name="Artieri C.G."/>
            <person name="Barbash D.A."/>
            <person name="Barker D."/>
            <person name="Barsanti P."/>
            <person name="Batterham P."/>
            <person name="Batzoglou S."/>
            <person name="Begun D."/>
            <person name="Bhutkar A."/>
            <person name="Blanco E."/>
            <person name="Bosak S.A."/>
            <person name="Bradley R.K."/>
            <person name="Brand A.D."/>
            <person name="Brent M.R."/>
            <person name="Brooks A.N."/>
            <person name="Brown R.H."/>
            <person name="Butlin R.K."/>
            <person name="Caggese C."/>
            <person name="Calvi B.R."/>
            <person name="Bernardo de Carvalho A."/>
            <person name="Caspi A."/>
            <person name="Castrezana S."/>
            <person name="Celniker S.E."/>
            <person name="Chang J.L."/>
            <person name="Chapple C."/>
            <person name="Chatterji S."/>
            <person name="Chinwalla A."/>
            <person name="Civetta A."/>
            <person name="Clifton S.W."/>
            <person name="Comeron J.M."/>
            <person name="Costello J.C."/>
            <person name="Coyne J.A."/>
            <person name="Daub J."/>
            <person name="David R.G."/>
            <person name="Delcher A.L."/>
            <person name="Delehaunty K."/>
            <person name="Do C.B."/>
            <person name="Ebling H."/>
            <person name="Edwards K."/>
            <person name="Eickbush T."/>
            <person name="Evans J.D."/>
            <person name="Filipski A."/>
            <person name="Findeiss S."/>
            <person name="Freyhult E."/>
            <person name="Fulton L."/>
            <person name="Fulton R."/>
            <person name="Garcia A.C."/>
            <person name="Gardiner A."/>
            <person name="Garfield D.A."/>
            <person name="Garvin B.E."/>
            <person name="Gibson G."/>
            <person name="Gilbert D."/>
            <person name="Gnerre S."/>
            <person name="Godfrey J."/>
            <person name="Good R."/>
            <person name="Gotea V."/>
            <person name="Gravely B."/>
            <person name="Greenberg A.J."/>
            <person name="Griffiths-Jones S."/>
            <person name="Gross S."/>
            <person name="Guigo R."/>
            <person name="Gustafson E.A."/>
            <person name="Haerty W."/>
            <person name="Hahn M.W."/>
            <person name="Halligan D.L."/>
            <person name="Halpern A.L."/>
            <person name="Halter G.M."/>
            <person name="Han M.V."/>
            <person name="Heger A."/>
            <person name="Hillier L."/>
            <person name="Hinrichs A.S."/>
            <person name="Holmes I."/>
            <person name="Hoskins R.A."/>
            <person name="Hubisz M.J."/>
            <person name="Hultmark D."/>
            <person name="Huntley M.A."/>
            <person name="Jaffe D.B."/>
            <person name="Jagadeeshan S."/>
            <person name="Jeck W.R."/>
            <person name="Johnson J."/>
            <person name="Jones C.D."/>
            <person name="Jordan W.C."/>
            <person name="Karpen G.H."/>
            <person name="Kataoka E."/>
            <person name="Keightley P.D."/>
            <person name="Kheradpour P."/>
            <person name="Kirkness E.F."/>
            <person name="Koerich L.B."/>
            <person name="Kristiansen K."/>
            <person name="Kudrna D."/>
            <person name="Kulathinal R.J."/>
            <person name="Kumar S."/>
            <person name="Kwok R."/>
            <person name="Lander E."/>
            <person name="Langley C.H."/>
            <person name="Lapoint R."/>
            <person name="Lazzaro B.P."/>
            <person name="Lee S.J."/>
            <person name="Levesque L."/>
            <person name="Li R."/>
            <person name="Lin C.F."/>
            <person name="Lin M.F."/>
            <person name="Lindblad-Toh K."/>
            <person name="Llopart A."/>
            <person name="Long M."/>
            <person name="Low L."/>
            <person name="Lozovsky E."/>
            <person name="Lu J."/>
            <person name="Luo M."/>
            <person name="Machado C.A."/>
            <person name="Makalowski W."/>
            <person name="Marzo M."/>
            <person name="Matsuda M."/>
            <person name="Matzkin L."/>
            <person name="McAllister B."/>
            <person name="McBride C.S."/>
            <person name="McKernan B."/>
            <person name="McKernan K."/>
            <person name="Mendez-Lago M."/>
            <person name="Minx P."/>
            <person name="Mollenhauer M.U."/>
            <person name="Montooth K."/>
            <person name="Mount S.M."/>
            <person name="Mu X."/>
            <person name="Myers E."/>
            <person name="Negre B."/>
            <person name="Newfeld S."/>
            <person name="Nielsen R."/>
            <person name="Noor M.A."/>
            <person name="O'Grady P."/>
            <person name="Pachter L."/>
            <person name="Papaceit M."/>
            <person name="Parisi M.J."/>
            <person name="Parisi M."/>
            <person name="Parts L."/>
            <person name="Pedersen J.S."/>
            <person name="Pesole G."/>
            <person name="Phillippy A.M."/>
            <person name="Ponting C.P."/>
            <person name="Pop M."/>
            <person name="Porcelli D."/>
            <person name="Powell J.R."/>
            <person name="Prohaska S."/>
            <person name="Pruitt K."/>
            <person name="Puig M."/>
            <person name="Quesneville H."/>
            <person name="Ram K.R."/>
            <person name="Rand D."/>
            <person name="Rasmussen M.D."/>
            <person name="Reed L.K."/>
            <person name="Reenan R."/>
            <person name="Reily A."/>
            <person name="Remington K.A."/>
            <person name="Rieger T.T."/>
            <person name="Ritchie M.G."/>
            <person name="Robin C."/>
            <person name="Rogers Y.H."/>
            <person name="Rohde C."/>
            <person name="Rozas J."/>
            <person name="Rubenfield M.J."/>
            <person name="Ruiz A."/>
            <person name="Russo S."/>
            <person name="Salzberg S.L."/>
            <person name="Sanchez-Gracia A."/>
            <person name="Saranga D.J."/>
            <person name="Sato H."/>
            <person name="Schaeffer S.W."/>
            <person name="Schatz M.C."/>
            <person name="Schlenke T."/>
            <person name="Schwartz R."/>
            <person name="Segarra C."/>
            <person name="Singh R.S."/>
            <person name="Sirot L."/>
            <person name="Sirota M."/>
            <person name="Sisneros N.B."/>
            <person name="Smith C.D."/>
            <person name="Smith T.F."/>
            <person name="Spieth J."/>
            <person name="Stage D.E."/>
            <person name="Stark A."/>
            <person name="Stephan W."/>
            <person name="Strausberg R.L."/>
            <person name="Strempel S."/>
            <person name="Sturgill D."/>
            <person name="Sutton G."/>
            <person name="Sutton G.G."/>
            <person name="Tao W."/>
            <person name="Teichmann S."/>
            <person name="Tobari Y.N."/>
            <person name="Tomimura Y."/>
            <person name="Tsolas J.M."/>
            <person name="Valente V.L."/>
            <person name="Venter E."/>
            <person name="Venter J.C."/>
            <person name="Vicario S."/>
            <person name="Vieira F.G."/>
            <person name="Vilella A.J."/>
            <person name="Villasante A."/>
            <person name="Walenz B."/>
            <person name="Wang J."/>
            <person name="Wasserman M."/>
            <person name="Watts T."/>
            <person name="Wilson D."/>
            <person name="Wilson R.K."/>
            <person name="Wing R.A."/>
            <person name="Wolfner M.F."/>
            <person name="Wong A."/>
            <person name="Wong G.K."/>
            <person name="Wu C.I."/>
            <person name="Wu G."/>
            <person name="Yamamoto D."/>
            <person name="Yang H.P."/>
            <person name="Yang S.P."/>
            <person name="Yorke J.A."/>
            <person name="Yoshida K."/>
            <person name="Zdobnov E."/>
            <person name="Zhang P."/>
            <person name="Zhang Y."/>
            <person name="Zimin A.V."/>
            <person name="Baldwin J."/>
            <person name="Abdouelleil A."/>
            <person name="Abdulkadir J."/>
            <person name="Abebe A."/>
            <person name="Abera B."/>
            <person name="Abreu J."/>
            <person name="Acer S.C."/>
            <person name="Aftuck L."/>
            <person name="Alexander A."/>
            <person name="An P."/>
            <person name="Anderson E."/>
            <person name="Anderson S."/>
            <person name="Arachi H."/>
            <person name="Azer M."/>
            <person name="Bachantsang P."/>
            <person name="Barry A."/>
            <person name="Bayul T."/>
            <person name="Berlin A."/>
            <person name="Bessette D."/>
            <person name="Bloom T."/>
            <person name="Blye J."/>
            <person name="Boguslavskiy L."/>
            <person name="Bonnet C."/>
            <person name="Boukhgalter B."/>
            <person name="Bourzgui I."/>
            <person name="Brown A."/>
            <person name="Cahill P."/>
            <person name="Channer S."/>
            <person name="Cheshatsang Y."/>
            <person name="Chuda L."/>
            <person name="Citroen M."/>
            <person name="Collymore A."/>
            <person name="Cooke P."/>
            <person name="Costello M."/>
            <person name="D'Aco K."/>
            <person name="Daza R."/>
            <person name="De Haan G."/>
            <person name="DeGray S."/>
            <person name="DeMaso C."/>
            <person name="Dhargay N."/>
            <person name="Dooley K."/>
            <person name="Dooley E."/>
            <person name="Doricent M."/>
            <person name="Dorje P."/>
            <person name="Dorjee K."/>
            <person name="Dupes A."/>
            <person name="Elong R."/>
            <person name="Falk J."/>
            <person name="Farina A."/>
            <person name="Faro S."/>
            <person name="Ferguson D."/>
            <person name="Fisher S."/>
            <person name="Foley C.D."/>
            <person name="Franke A."/>
            <person name="Friedrich D."/>
            <person name="Gadbois L."/>
            <person name="Gearin G."/>
            <person name="Gearin C.R."/>
            <person name="Giannoukos G."/>
            <person name="Goode T."/>
            <person name="Graham J."/>
            <person name="Grandbois E."/>
            <person name="Grewal S."/>
            <person name="Gyaltsen K."/>
            <person name="Hafez N."/>
            <person name="Hagos B."/>
            <person name="Hall J."/>
            <person name="Henson C."/>
            <person name="Hollinger A."/>
            <person name="Honan T."/>
            <person name="Huard M.D."/>
            <person name="Hughes L."/>
            <person name="Hurhula B."/>
            <person name="Husby M.E."/>
            <person name="Kamat A."/>
            <person name="Kanga B."/>
            <person name="Kashin S."/>
            <person name="Khazanovich D."/>
            <person name="Kisner P."/>
            <person name="Lance K."/>
            <person name="Lara M."/>
            <person name="Lee W."/>
            <person name="Lennon N."/>
            <person name="Letendre F."/>
            <person name="LeVine R."/>
            <person name="Lipovsky A."/>
            <person name="Liu X."/>
            <person name="Liu J."/>
            <person name="Liu S."/>
            <person name="Lokyitsang T."/>
            <person name="Lokyitsang Y."/>
            <person name="Lubonja R."/>
            <person name="Lui A."/>
            <person name="MacDonald P."/>
            <person name="Magnisalis V."/>
            <person name="Maru K."/>
            <person name="Matthews C."/>
            <person name="McCusker W."/>
            <person name="McDonough S."/>
            <person name="Mehta T."/>
            <person name="Meldrim J."/>
            <person name="Meneus L."/>
            <person name="Mihai O."/>
            <person name="Mihalev A."/>
            <person name="Mihova T."/>
            <person name="Mittelman R."/>
            <person name="Mlenga V."/>
            <person name="Montmayeur A."/>
            <person name="Mulrain L."/>
            <person name="Navidi A."/>
            <person name="Naylor J."/>
            <person name="Negash T."/>
            <person name="Nguyen T."/>
            <person name="Nguyen N."/>
            <person name="Nicol R."/>
            <person name="Norbu C."/>
            <person name="Norbu N."/>
            <person name="Novod N."/>
            <person name="O'Neill B."/>
            <person name="Osman S."/>
            <person name="Markiewicz E."/>
            <person name="Oyono O.L."/>
            <person name="Patti C."/>
            <person name="Phunkhang P."/>
            <person name="Pierre F."/>
            <person name="Priest M."/>
            <person name="Raghuraman S."/>
            <person name="Rege F."/>
            <person name="Reyes R."/>
            <person name="Rise C."/>
            <person name="Rogov P."/>
            <person name="Ross K."/>
            <person name="Ryan E."/>
            <person name="Settipalli S."/>
            <person name="Shea T."/>
            <person name="Sherpa N."/>
            <person name="Shi L."/>
            <person name="Shih D."/>
            <person name="Sparrow T."/>
            <person name="Spaulding J."/>
            <person name="Stalker J."/>
            <person name="Stange-Thomann N."/>
            <person name="Stavropoulos S."/>
            <person name="Stone C."/>
            <person name="Strader C."/>
            <person name="Tesfaye S."/>
            <person name="Thomson T."/>
            <person name="Thoulutsang Y."/>
            <person name="Thoulutsang D."/>
            <person name="Topham K."/>
            <person name="Topping I."/>
            <person name="Tsamla T."/>
            <person name="Vassiliev H."/>
            <person name="Vo A."/>
            <person name="Wangchuk T."/>
            <person name="Wangdi T."/>
            <person name="Weiand M."/>
            <person name="Wilkinson J."/>
            <person name="Wilson A."/>
            <person name="Yadav S."/>
            <person name="Young G."/>
            <person name="Yu Q."/>
            <person name="Zembek L."/>
            <person name="Zhong D."/>
            <person name="Zimmer A."/>
            <person name="Zwirko Z."/>
            <person name="Jaffe D.B."/>
            <person name="Alvarez P."/>
            <person name="Brockman W."/>
            <person name="Butler J."/>
            <person name="Chin C."/>
            <person name="Gnerre S."/>
            <person name="Grabherr M."/>
            <person name="Kleber M."/>
            <person name="Mauceli E."/>
            <person name="MacCallum I."/>
        </authorList>
    </citation>
    <scope>NUCLEOTIDE SEQUENCE [LARGE SCALE GENOMIC DNA]</scope>
    <source>
        <strain evidence="7">MSH-3 / Tucson 14011-0111.49</strain>
    </source>
</reference>
<feature type="domain" description="ZP" evidence="5">
    <location>
        <begin position="1046"/>
        <end position="1307"/>
    </location>
</feature>
<dbReference type="PROSITE" id="PS50948">
    <property type="entry name" value="PAN"/>
    <property type="match status" value="5"/>
</dbReference>
<feature type="domain" description="Apple" evidence="4">
    <location>
        <begin position="347"/>
        <end position="426"/>
    </location>
</feature>
<dbReference type="Proteomes" id="UP000008744">
    <property type="component" value="Unassembled WGS sequence"/>
</dbReference>
<feature type="compositionally biased region" description="Basic and acidic residues" evidence="1">
    <location>
        <begin position="728"/>
        <end position="739"/>
    </location>
</feature>
<dbReference type="EMBL" id="CH479183">
    <property type="protein sequence ID" value="EDW35592.1"/>
    <property type="molecule type" value="Genomic_DNA"/>
</dbReference>
<accession>B4GGH2</accession>
<dbReference type="Gene3D" id="3.50.4.10">
    <property type="entry name" value="Hepatocyte Growth Factor"/>
    <property type="match status" value="4"/>
</dbReference>
<dbReference type="InterPro" id="IPR003609">
    <property type="entry name" value="Pan_app"/>
</dbReference>
<feature type="region of interest" description="Disordered" evidence="1">
    <location>
        <begin position="824"/>
        <end position="871"/>
    </location>
</feature>
<dbReference type="PhylomeDB" id="B4GGH2"/>
<evidence type="ECO:0000256" key="1">
    <source>
        <dbReference type="SAM" id="MobiDB-lite"/>
    </source>
</evidence>
<feature type="region of interest" description="Disordered" evidence="1">
    <location>
        <begin position="437"/>
        <end position="498"/>
    </location>
</feature>
<feature type="compositionally biased region" description="Gly residues" evidence="1">
    <location>
        <begin position="523"/>
        <end position="532"/>
    </location>
</feature>
<feature type="domain" description="Apple" evidence="4">
    <location>
        <begin position="934"/>
        <end position="1033"/>
    </location>
</feature>
<feature type="signal peptide" evidence="3">
    <location>
        <begin position="1"/>
        <end position="25"/>
    </location>
</feature>
<feature type="domain" description="Apple" evidence="4">
    <location>
        <begin position="148"/>
        <end position="232"/>
    </location>
</feature>
<feature type="compositionally biased region" description="Basic and acidic residues" evidence="1">
    <location>
        <begin position="587"/>
        <end position="656"/>
    </location>
</feature>
<evidence type="ECO:0000256" key="3">
    <source>
        <dbReference type="SAM" id="SignalP"/>
    </source>
</evidence>
<keyword evidence="3" id="KW-0732">Signal</keyword>
<gene>
    <name evidence="6" type="primary">Dper\GL17345</name>
    <name evidence="6" type="ORF">Dper_GL17345</name>
</gene>
<dbReference type="FunFam" id="3.50.4.10:FF:000008">
    <property type="entry name" value="No-mechanoreceptor potential A long isoform"/>
    <property type="match status" value="1"/>
</dbReference>
<dbReference type="InterPro" id="IPR001507">
    <property type="entry name" value="ZP_dom"/>
</dbReference>
<feature type="domain" description="Apple" evidence="4">
    <location>
        <begin position="29"/>
        <end position="138"/>
    </location>
</feature>
<dbReference type="OrthoDB" id="6423981at2759"/>
<feature type="region of interest" description="Disordered" evidence="1">
    <location>
        <begin position="1369"/>
        <end position="1389"/>
    </location>
</feature>
<dbReference type="GO" id="GO:0000184">
    <property type="term" value="P:nuclear-transcribed mRNA catabolic process, nonsense-mediated decay"/>
    <property type="evidence" value="ECO:0007669"/>
    <property type="project" value="EnsemblMetazoa"/>
</dbReference>
<feature type="compositionally biased region" description="Polar residues" evidence="1">
    <location>
        <begin position="789"/>
        <end position="799"/>
    </location>
</feature>
<dbReference type="InterPro" id="IPR052774">
    <property type="entry name" value="Celegans_DevNeuronal_Protein"/>
</dbReference>
<feature type="compositionally biased region" description="Polar residues" evidence="1">
    <location>
        <begin position="1581"/>
        <end position="1601"/>
    </location>
</feature>